<evidence type="ECO:0000256" key="6">
    <source>
        <dbReference type="SAM" id="Phobius"/>
    </source>
</evidence>
<feature type="transmembrane region" description="Helical" evidence="6">
    <location>
        <begin position="21"/>
        <end position="41"/>
    </location>
</feature>
<dbReference type="PROSITE" id="PS50850">
    <property type="entry name" value="MFS"/>
    <property type="match status" value="1"/>
</dbReference>
<feature type="transmembrane region" description="Helical" evidence="6">
    <location>
        <begin position="154"/>
        <end position="172"/>
    </location>
</feature>
<feature type="transmembrane region" description="Helical" evidence="6">
    <location>
        <begin position="379"/>
        <end position="398"/>
    </location>
</feature>
<dbReference type="GO" id="GO:0016020">
    <property type="term" value="C:membrane"/>
    <property type="evidence" value="ECO:0007669"/>
    <property type="project" value="UniProtKB-SubCell"/>
</dbReference>
<dbReference type="InterPro" id="IPR005829">
    <property type="entry name" value="Sugar_transporter_CS"/>
</dbReference>
<feature type="transmembrane region" description="Helical" evidence="6">
    <location>
        <begin position="351"/>
        <end position="372"/>
    </location>
</feature>
<feature type="transmembrane region" description="Helical" evidence="6">
    <location>
        <begin position="440"/>
        <end position="460"/>
    </location>
</feature>
<evidence type="ECO:0000256" key="3">
    <source>
        <dbReference type="ARBA" id="ARBA00022989"/>
    </source>
</evidence>
<keyword evidence="4 6" id="KW-0472">Membrane</keyword>
<feature type="domain" description="Major facilitator superfamily (MFS) profile" evidence="7">
    <location>
        <begin position="21"/>
        <end position="492"/>
    </location>
</feature>
<name>A0A672HKZ1_SALFA</name>
<feature type="region of interest" description="Disordered" evidence="5">
    <location>
        <begin position="496"/>
        <end position="522"/>
    </location>
</feature>
<feature type="compositionally biased region" description="Acidic residues" evidence="5">
    <location>
        <begin position="497"/>
        <end position="508"/>
    </location>
</feature>
<feature type="transmembrane region" description="Helical" evidence="6">
    <location>
        <begin position="239"/>
        <end position="259"/>
    </location>
</feature>
<keyword evidence="3 6" id="KW-1133">Transmembrane helix</keyword>
<evidence type="ECO:0000256" key="2">
    <source>
        <dbReference type="ARBA" id="ARBA00022692"/>
    </source>
</evidence>
<proteinExistence type="predicted"/>
<accession>A0A672HKZ1</accession>
<feature type="transmembrane region" description="Helical" evidence="6">
    <location>
        <begin position="178"/>
        <end position="200"/>
    </location>
</feature>
<dbReference type="InParanoid" id="A0A672HKZ1"/>
<evidence type="ECO:0000256" key="5">
    <source>
        <dbReference type="SAM" id="MobiDB-lite"/>
    </source>
</evidence>
<sequence>MSNFGKILKEIGEFGLFQKRLVAALFIPSIFTAFDFIGQVFTGLSFPHHCNTDWILERGPNLTRERQKNLTIPVRQDGSFESCEMFSPVDLDLETIEKYGLNDTTGCINGMNFEFDLVCDRSSLFETSQSIYMAGLLVGALVLGQMADRFGRRFVVLLSLLLLLLFGVGVAFSPNIYVYMAFKFISGLSVSGILSNGFVIGKFTTGFNFAFCTIICHSAFPLGLMMLPGFAYIIPNWRIFQIVLFSPLVLVLLLFYWVLPESARWLITQGRKDEAVKLIRKAAKVNRRNVPEDLLDKLEVEGTTKRGSMLDIFRRSYLRKRAVIMSCVWFGTSLMYYGLSLNVGTFGLDIYLTQFIFGLVEVPARLGTLPCLNYFGRRIWQSGTLIFGGLACLLILAIPKDLPIVITVLAVLGKFAAASTFSTVYIYTAELYPTIIRQNGVGLNAMFARVAGILSPLVGLLDVYHYTIPMIIYGTTPIVAGGLCLLLPETGNSELQDYAEPEETEDNDFFSGDNKSEKTTKL</sequence>
<keyword evidence="9" id="KW-1185">Reference proteome</keyword>
<dbReference type="AlphaFoldDB" id="A0A672HKZ1"/>
<dbReference type="PROSITE" id="PS00216">
    <property type="entry name" value="SUGAR_TRANSPORT_1"/>
    <property type="match status" value="1"/>
</dbReference>
<evidence type="ECO:0000256" key="1">
    <source>
        <dbReference type="ARBA" id="ARBA00004141"/>
    </source>
</evidence>
<evidence type="ECO:0000256" key="4">
    <source>
        <dbReference type="ARBA" id="ARBA00023136"/>
    </source>
</evidence>
<feature type="transmembrane region" description="Helical" evidence="6">
    <location>
        <begin position="404"/>
        <end position="428"/>
    </location>
</feature>
<dbReference type="Ensembl" id="ENSSFAT00005030987.1">
    <property type="protein sequence ID" value="ENSSFAP00005029891.1"/>
    <property type="gene ID" value="ENSSFAG00005015187.1"/>
</dbReference>
<feature type="transmembrane region" description="Helical" evidence="6">
    <location>
        <begin position="130"/>
        <end position="147"/>
    </location>
</feature>
<dbReference type="InterPro" id="IPR020846">
    <property type="entry name" value="MFS_dom"/>
</dbReference>
<feature type="transmembrane region" description="Helical" evidence="6">
    <location>
        <begin position="207"/>
        <end position="233"/>
    </location>
</feature>
<dbReference type="GO" id="GO:0022857">
    <property type="term" value="F:transmembrane transporter activity"/>
    <property type="evidence" value="ECO:0007669"/>
    <property type="project" value="InterPro"/>
</dbReference>
<dbReference type="InterPro" id="IPR036259">
    <property type="entry name" value="MFS_trans_sf"/>
</dbReference>
<reference evidence="8" key="1">
    <citation type="submission" date="2019-06" db="EMBL/GenBank/DDBJ databases">
        <authorList>
            <consortium name="Wellcome Sanger Institute Data Sharing"/>
        </authorList>
    </citation>
    <scope>NUCLEOTIDE SEQUENCE [LARGE SCALE GENOMIC DNA]</scope>
</reference>
<dbReference type="Gene3D" id="1.20.1250.20">
    <property type="entry name" value="MFS general substrate transporter like domains"/>
    <property type="match status" value="1"/>
</dbReference>
<protein>
    <submittedName>
        <fullName evidence="8">Solute carrier family 22 member 13b</fullName>
    </submittedName>
</protein>
<feature type="transmembrane region" description="Helical" evidence="6">
    <location>
        <begin position="322"/>
        <end position="339"/>
    </location>
</feature>
<comment type="subcellular location">
    <subcellularLocation>
        <location evidence="1">Membrane</location>
        <topology evidence="1">Multi-pass membrane protein</topology>
    </subcellularLocation>
</comment>
<dbReference type="Proteomes" id="UP000472267">
    <property type="component" value="Chromosome 9"/>
</dbReference>
<dbReference type="InterPro" id="IPR005828">
    <property type="entry name" value="MFS_sugar_transport-like"/>
</dbReference>
<dbReference type="OMA" id="LGVCQMT"/>
<dbReference type="Pfam" id="PF00083">
    <property type="entry name" value="Sugar_tr"/>
    <property type="match status" value="1"/>
</dbReference>
<gene>
    <name evidence="8" type="primary">LOC115394424</name>
</gene>
<evidence type="ECO:0000313" key="8">
    <source>
        <dbReference type="Ensembl" id="ENSSFAP00005029891.1"/>
    </source>
</evidence>
<dbReference type="SUPFAM" id="SSF103473">
    <property type="entry name" value="MFS general substrate transporter"/>
    <property type="match status" value="1"/>
</dbReference>
<reference evidence="8" key="2">
    <citation type="submission" date="2025-08" db="UniProtKB">
        <authorList>
            <consortium name="Ensembl"/>
        </authorList>
    </citation>
    <scope>IDENTIFICATION</scope>
</reference>
<evidence type="ECO:0000313" key="9">
    <source>
        <dbReference type="Proteomes" id="UP000472267"/>
    </source>
</evidence>
<feature type="transmembrane region" description="Helical" evidence="6">
    <location>
        <begin position="466"/>
        <end position="487"/>
    </location>
</feature>
<keyword evidence="2 6" id="KW-0812">Transmembrane</keyword>
<reference evidence="8" key="3">
    <citation type="submission" date="2025-09" db="UniProtKB">
        <authorList>
            <consortium name="Ensembl"/>
        </authorList>
    </citation>
    <scope>IDENTIFICATION</scope>
</reference>
<dbReference type="PANTHER" id="PTHR24064">
    <property type="entry name" value="SOLUTE CARRIER FAMILY 22 MEMBER"/>
    <property type="match status" value="1"/>
</dbReference>
<organism evidence="8 9">
    <name type="scientific">Salarias fasciatus</name>
    <name type="common">Jewelled blenny</name>
    <name type="synonym">Blennius fasciatus</name>
    <dbReference type="NCBI Taxonomy" id="181472"/>
    <lineage>
        <taxon>Eukaryota</taxon>
        <taxon>Metazoa</taxon>
        <taxon>Chordata</taxon>
        <taxon>Craniata</taxon>
        <taxon>Vertebrata</taxon>
        <taxon>Euteleostomi</taxon>
        <taxon>Actinopterygii</taxon>
        <taxon>Neopterygii</taxon>
        <taxon>Teleostei</taxon>
        <taxon>Neoteleostei</taxon>
        <taxon>Acanthomorphata</taxon>
        <taxon>Ovalentaria</taxon>
        <taxon>Blenniimorphae</taxon>
        <taxon>Blenniiformes</taxon>
        <taxon>Blennioidei</taxon>
        <taxon>Blenniidae</taxon>
        <taxon>Salariinae</taxon>
        <taxon>Salarias</taxon>
    </lineage>
</organism>
<evidence type="ECO:0000259" key="7">
    <source>
        <dbReference type="PROSITE" id="PS50850"/>
    </source>
</evidence>